<dbReference type="Gene3D" id="6.10.10.10">
    <property type="entry name" value="Flagellar export chaperone, C-terminal domain"/>
    <property type="match status" value="1"/>
</dbReference>
<feature type="compositionally biased region" description="Basic and acidic residues" evidence="4">
    <location>
        <begin position="208"/>
        <end position="218"/>
    </location>
</feature>
<keyword evidence="7" id="KW-0969">Cilium</keyword>
<protein>
    <recommendedName>
        <fullName evidence="3">Flagellin</fullName>
    </recommendedName>
</protein>
<dbReference type="GO" id="GO:0005576">
    <property type="term" value="C:extracellular region"/>
    <property type="evidence" value="ECO:0007669"/>
    <property type="project" value="UniProtKB-SubCell"/>
</dbReference>
<dbReference type="PANTHER" id="PTHR42792:SF2">
    <property type="entry name" value="FLAGELLIN"/>
    <property type="match status" value="1"/>
</dbReference>
<dbReference type="AlphaFoldDB" id="A0A1Y6B709"/>
<dbReference type="Gene3D" id="1.20.1330.10">
    <property type="entry name" value="f41 fragment of flagellin, N-terminal domain"/>
    <property type="match status" value="1"/>
</dbReference>
<dbReference type="GO" id="GO:0005198">
    <property type="term" value="F:structural molecule activity"/>
    <property type="evidence" value="ECO:0007669"/>
    <property type="project" value="UniProtKB-UniRule"/>
</dbReference>
<dbReference type="Proteomes" id="UP000192907">
    <property type="component" value="Unassembled WGS sequence"/>
</dbReference>
<keyword evidence="7" id="KW-0282">Flagellum</keyword>
<keyword evidence="3" id="KW-0964">Secreted</keyword>
<feature type="region of interest" description="Disordered" evidence="4">
    <location>
        <begin position="198"/>
        <end position="218"/>
    </location>
</feature>
<proteinExistence type="inferred from homology"/>
<feature type="domain" description="Flagellin N-terminal" evidence="5">
    <location>
        <begin position="5"/>
        <end position="141"/>
    </location>
</feature>
<dbReference type="RefSeq" id="WP_132314813.1">
    <property type="nucleotide sequence ID" value="NZ_FWZT01000001.1"/>
</dbReference>
<feature type="domain" description="Flagellin C-terminal" evidence="6">
    <location>
        <begin position="224"/>
        <end position="306"/>
    </location>
</feature>
<dbReference type="Pfam" id="PF00669">
    <property type="entry name" value="Flagellin_N"/>
    <property type="match status" value="1"/>
</dbReference>
<dbReference type="PRINTS" id="PR00207">
    <property type="entry name" value="FLAGELLIN"/>
</dbReference>
<dbReference type="Pfam" id="PF00700">
    <property type="entry name" value="Flagellin_C"/>
    <property type="match status" value="1"/>
</dbReference>
<dbReference type="InterPro" id="IPR001492">
    <property type="entry name" value="Flagellin"/>
</dbReference>
<comment type="similarity">
    <text evidence="1 3">Belongs to the bacterial flagellin family.</text>
</comment>
<evidence type="ECO:0000256" key="2">
    <source>
        <dbReference type="ARBA" id="ARBA00023143"/>
    </source>
</evidence>
<dbReference type="InterPro" id="IPR046358">
    <property type="entry name" value="Flagellin_C"/>
</dbReference>
<keyword evidence="8" id="KW-1185">Reference proteome</keyword>
<name>A0A1Y6B709_9BACT</name>
<evidence type="ECO:0000256" key="3">
    <source>
        <dbReference type="RuleBase" id="RU362073"/>
    </source>
</evidence>
<dbReference type="EMBL" id="FWZT01000001">
    <property type="protein sequence ID" value="SME87854.1"/>
    <property type="molecule type" value="Genomic_DNA"/>
</dbReference>
<evidence type="ECO:0000259" key="5">
    <source>
        <dbReference type="Pfam" id="PF00669"/>
    </source>
</evidence>
<dbReference type="InterPro" id="IPR042187">
    <property type="entry name" value="Flagellin_C_sub2"/>
</dbReference>
<keyword evidence="7" id="KW-0966">Cell projection</keyword>
<evidence type="ECO:0000256" key="4">
    <source>
        <dbReference type="SAM" id="MobiDB-lite"/>
    </source>
</evidence>
<dbReference type="PANTHER" id="PTHR42792">
    <property type="entry name" value="FLAGELLIN"/>
    <property type="match status" value="1"/>
</dbReference>
<evidence type="ECO:0000313" key="8">
    <source>
        <dbReference type="Proteomes" id="UP000192907"/>
    </source>
</evidence>
<dbReference type="OrthoDB" id="5290211at2"/>
<accession>A0A1Y6B709</accession>
<comment type="subcellular location">
    <subcellularLocation>
        <location evidence="3">Secreted</location>
    </subcellularLocation>
    <subcellularLocation>
        <location evidence="3">Bacterial flagellum</location>
    </subcellularLocation>
</comment>
<reference evidence="8" key="1">
    <citation type="submission" date="2017-04" db="EMBL/GenBank/DDBJ databases">
        <authorList>
            <person name="Varghese N."/>
            <person name="Submissions S."/>
        </authorList>
    </citation>
    <scope>NUCLEOTIDE SEQUENCE [LARGE SCALE GENOMIC DNA]</scope>
    <source>
        <strain evidence="8">RKEM611</strain>
    </source>
</reference>
<keyword evidence="2 3" id="KW-0975">Bacterial flagellum</keyword>
<organism evidence="7 8">
    <name type="scientific">Pseudobacteriovorax antillogorgiicola</name>
    <dbReference type="NCBI Taxonomy" id="1513793"/>
    <lineage>
        <taxon>Bacteria</taxon>
        <taxon>Pseudomonadati</taxon>
        <taxon>Bdellovibrionota</taxon>
        <taxon>Oligoflexia</taxon>
        <taxon>Oligoflexales</taxon>
        <taxon>Pseudobacteriovoracaceae</taxon>
        <taxon>Pseudobacteriovorax</taxon>
    </lineage>
</organism>
<gene>
    <name evidence="7" type="ORF">SAMN06296036_10143</name>
</gene>
<evidence type="ECO:0000256" key="1">
    <source>
        <dbReference type="ARBA" id="ARBA00005709"/>
    </source>
</evidence>
<dbReference type="SUPFAM" id="SSF64518">
    <property type="entry name" value="Phase 1 flagellin"/>
    <property type="match status" value="1"/>
</dbReference>
<evidence type="ECO:0000313" key="7">
    <source>
        <dbReference type="EMBL" id="SME87854.1"/>
    </source>
</evidence>
<sequence>MGLRIRTNVQSLTAQRHLGQSRRALEQHAQKLASGKRINKAADDVAGMAISENLRADIRSLYQSKRNANDAVSMLQVAEGTLDEVTSIIVRLKELSVQSASDTIGNQERAFLNEEFMALKDEVDRIVLATEFNGTRLLIGQGDEVHQELLQEHNYPPLEMQVGKDYIEPPDHIDARNPVNIIKIDFGKIDARTEGERGLDLGSATNEDGARIDSKEDAQQSMARLDRALVKVASYRSTIGSVQNRLTSAERNLGVQIENLSAANSRIKDADFAMETAGFTKANILLQAGTAVLTQANQFPNAALELVRSL</sequence>
<evidence type="ECO:0000259" key="6">
    <source>
        <dbReference type="Pfam" id="PF00700"/>
    </source>
</evidence>
<comment type="function">
    <text evidence="3">Flagellin is the subunit protein which polymerizes to form the filaments of bacterial flagella.</text>
</comment>
<dbReference type="STRING" id="1513793.SAMN06296036_10143"/>
<dbReference type="GO" id="GO:0009288">
    <property type="term" value="C:bacterial-type flagellum"/>
    <property type="evidence" value="ECO:0007669"/>
    <property type="project" value="UniProtKB-SubCell"/>
</dbReference>
<dbReference type="InterPro" id="IPR001029">
    <property type="entry name" value="Flagellin_N"/>
</dbReference>